<name>A0ABW2ZL13_9SPHI</name>
<dbReference type="NCBIfam" id="TIGR01007">
    <property type="entry name" value="eps_fam"/>
    <property type="match status" value="1"/>
</dbReference>
<feature type="transmembrane region" description="Helical" evidence="16">
    <location>
        <begin position="488"/>
        <end position="511"/>
    </location>
</feature>
<evidence type="ECO:0000313" key="21">
    <source>
        <dbReference type="Proteomes" id="UP001597073"/>
    </source>
</evidence>
<keyword evidence="9" id="KW-0547">Nucleotide-binding</keyword>
<evidence type="ECO:0000256" key="2">
    <source>
        <dbReference type="ARBA" id="ARBA00007316"/>
    </source>
</evidence>
<evidence type="ECO:0000256" key="4">
    <source>
        <dbReference type="ARBA" id="ARBA00011903"/>
    </source>
</evidence>
<evidence type="ECO:0000256" key="10">
    <source>
        <dbReference type="ARBA" id="ARBA00022777"/>
    </source>
</evidence>
<dbReference type="InterPro" id="IPR032807">
    <property type="entry name" value="GNVR"/>
</dbReference>
<evidence type="ECO:0000313" key="20">
    <source>
        <dbReference type="EMBL" id="MFD0766882.1"/>
    </source>
</evidence>
<comment type="similarity">
    <text evidence="2">Belongs to the CpsD/CapB family.</text>
</comment>
<evidence type="ECO:0000256" key="1">
    <source>
        <dbReference type="ARBA" id="ARBA00004429"/>
    </source>
</evidence>
<dbReference type="PANTHER" id="PTHR32309:SF13">
    <property type="entry name" value="FERRIC ENTEROBACTIN TRANSPORT PROTEIN FEPE"/>
    <property type="match status" value="1"/>
</dbReference>
<protein>
    <recommendedName>
        <fullName evidence="4">non-specific protein-tyrosine kinase</fullName>
        <ecNumber evidence="4">2.7.10.2</ecNumber>
    </recommendedName>
</protein>
<evidence type="ECO:0000256" key="16">
    <source>
        <dbReference type="SAM" id="Phobius"/>
    </source>
</evidence>
<dbReference type="Gene3D" id="3.40.50.300">
    <property type="entry name" value="P-loop containing nucleotide triphosphate hydrolases"/>
    <property type="match status" value="1"/>
</dbReference>
<keyword evidence="7" id="KW-0808">Transferase</keyword>
<dbReference type="CDD" id="cd05387">
    <property type="entry name" value="BY-kinase"/>
    <property type="match status" value="1"/>
</dbReference>
<dbReference type="SUPFAM" id="SSF52540">
    <property type="entry name" value="P-loop containing nucleoside triphosphate hydrolases"/>
    <property type="match status" value="1"/>
</dbReference>
<dbReference type="PANTHER" id="PTHR32309">
    <property type="entry name" value="TYROSINE-PROTEIN KINASE"/>
    <property type="match status" value="1"/>
</dbReference>
<evidence type="ECO:0000256" key="8">
    <source>
        <dbReference type="ARBA" id="ARBA00022692"/>
    </source>
</evidence>
<dbReference type="EMBL" id="JBHTIA010000013">
    <property type="protein sequence ID" value="MFD0766882.1"/>
    <property type="molecule type" value="Genomic_DNA"/>
</dbReference>
<evidence type="ECO:0000256" key="3">
    <source>
        <dbReference type="ARBA" id="ARBA00008883"/>
    </source>
</evidence>
<feature type="domain" description="AAA" evidence="18">
    <location>
        <begin position="585"/>
        <end position="703"/>
    </location>
</feature>
<feature type="domain" description="Polysaccharide chain length determinant N-terminal" evidence="17">
    <location>
        <begin position="31"/>
        <end position="107"/>
    </location>
</feature>
<keyword evidence="8 16" id="KW-0812">Transmembrane</keyword>
<keyword evidence="6" id="KW-0997">Cell inner membrane</keyword>
<evidence type="ECO:0000256" key="6">
    <source>
        <dbReference type="ARBA" id="ARBA00022519"/>
    </source>
</evidence>
<accession>A0ABW2ZL13</accession>
<dbReference type="InterPro" id="IPR050445">
    <property type="entry name" value="Bact_polysacc_biosynth/exp"/>
</dbReference>
<comment type="caution">
    <text evidence="20">The sequence shown here is derived from an EMBL/GenBank/DDBJ whole genome shotgun (WGS) entry which is preliminary data.</text>
</comment>
<dbReference type="Proteomes" id="UP001597073">
    <property type="component" value="Unassembled WGS sequence"/>
</dbReference>
<comment type="similarity">
    <text evidence="3">Belongs to the etk/wzc family.</text>
</comment>
<evidence type="ECO:0000256" key="15">
    <source>
        <dbReference type="ARBA" id="ARBA00051245"/>
    </source>
</evidence>
<dbReference type="InterPro" id="IPR003856">
    <property type="entry name" value="LPS_length_determ_N"/>
</dbReference>
<feature type="domain" description="Tyrosine-protein kinase G-rich" evidence="19">
    <location>
        <begin position="434"/>
        <end position="510"/>
    </location>
</feature>
<dbReference type="RefSeq" id="WP_377145199.1">
    <property type="nucleotide sequence ID" value="NZ_JBHTIA010000013.1"/>
</dbReference>
<evidence type="ECO:0000259" key="17">
    <source>
        <dbReference type="Pfam" id="PF02706"/>
    </source>
</evidence>
<evidence type="ECO:0000256" key="13">
    <source>
        <dbReference type="ARBA" id="ARBA00023136"/>
    </source>
</evidence>
<proteinExistence type="inferred from homology"/>
<comment type="subcellular location">
    <subcellularLocation>
        <location evidence="1">Cell inner membrane</location>
        <topology evidence="1">Multi-pass membrane protein</topology>
    </subcellularLocation>
</comment>
<comment type="catalytic activity">
    <reaction evidence="15">
        <text>L-tyrosyl-[protein] + ATP = O-phospho-L-tyrosyl-[protein] + ADP + H(+)</text>
        <dbReference type="Rhea" id="RHEA:10596"/>
        <dbReference type="Rhea" id="RHEA-COMP:10136"/>
        <dbReference type="Rhea" id="RHEA-COMP:20101"/>
        <dbReference type="ChEBI" id="CHEBI:15378"/>
        <dbReference type="ChEBI" id="CHEBI:30616"/>
        <dbReference type="ChEBI" id="CHEBI:46858"/>
        <dbReference type="ChEBI" id="CHEBI:61978"/>
        <dbReference type="ChEBI" id="CHEBI:456216"/>
        <dbReference type="EC" id="2.7.10.2"/>
    </reaction>
</comment>
<dbReference type="InterPro" id="IPR025669">
    <property type="entry name" value="AAA_dom"/>
</dbReference>
<gene>
    <name evidence="20" type="ORF">ACFQZI_18630</name>
</gene>
<organism evidence="20 21">
    <name type="scientific">Mucilaginibacter lutimaris</name>
    <dbReference type="NCBI Taxonomy" id="931629"/>
    <lineage>
        <taxon>Bacteria</taxon>
        <taxon>Pseudomonadati</taxon>
        <taxon>Bacteroidota</taxon>
        <taxon>Sphingobacteriia</taxon>
        <taxon>Sphingobacteriales</taxon>
        <taxon>Sphingobacteriaceae</taxon>
        <taxon>Mucilaginibacter</taxon>
    </lineage>
</organism>
<keyword evidence="21" id="KW-1185">Reference proteome</keyword>
<keyword evidence="5" id="KW-1003">Cell membrane</keyword>
<keyword evidence="14" id="KW-0829">Tyrosine-protein kinase</keyword>
<dbReference type="EC" id="2.7.10.2" evidence="4"/>
<evidence type="ECO:0000259" key="18">
    <source>
        <dbReference type="Pfam" id="PF13614"/>
    </source>
</evidence>
<evidence type="ECO:0000256" key="14">
    <source>
        <dbReference type="ARBA" id="ARBA00023137"/>
    </source>
</evidence>
<dbReference type="InterPro" id="IPR005702">
    <property type="entry name" value="Wzc-like_C"/>
</dbReference>
<sequence>MTKNNLNRREDDHRFTDIRVLLTKYLFHWPLFLTGLTLAFLLAFIYIKTVNPVYQVGASILVKDEKKVPGEKNALQELDQSNTPKNAETEIQILKSSALINKVVKDLNLWVSYKTDEFWNADDLYLTSPVKMLTLKEPALKSPVTLTVIIEDQTRFQIKDGRGNVTTHKFDQVIDNEFGKWTLRSTEFVNKYKGRKIKITLNSPDKVTNDYVKALDAHLLDKATPTIGIYLNDELPERGKLIVNYLIKTYNEATFSEEKRVTESTLKFINDRLASLTGELNLAEDDVEGYRSSQGLTDIDSQSKVYLENVQSNDSKLNEVNVQLNIIDGIERYVNSTSNNENPPATVGINDPALNSLIDKVAQLQLKKSALLATTPSANPLFEPLDRQISTTKVAIKQNIASIKSSLLAAKKELLSFNNKFESSIKNIPGQERQFLGKKRQQSIKENLYVYLLQKKEEVSLRYASTLADARIVDHANVEDTVWPKTPLIAIIALLIGAGVPFLIVFLRSAIKNKVTDRRQIESYIGLKILGEFSNHTEESNIFDHKNHVVGEQFKYLRSNLHFLHENRKGRGRVTLLTSSVSNEGKSFISANLAISLANSGRKTAVLEMDLRKPKISALFNIKNDSHGISEYLASDIDPVQIIHSSGVENLWVLNSGQTPPNPSELLEKDRLEHLITRLREDFDDIIIDSPPLHLVTDAIIIARVADVTLYVIRQGVTNKSELSFILDICDDQKLPKINLIFNGVTTGKYGYGYSYDTSYYTTDGKKVPFAKKWKLFLSRF</sequence>
<keyword evidence="13 16" id="KW-0472">Membrane</keyword>
<evidence type="ECO:0000256" key="11">
    <source>
        <dbReference type="ARBA" id="ARBA00022840"/>
    </source>
</evidence>
<keyword evidence="11" id="KW-0067">ATP-binding</keyword>
<reference evidence="21" key="1">
    <citation type="journal article" date="2019" name="Int. J. Syst. Evol. Microbiol.">
        <title>The Global Catalogue of Microorganisms (GCM) 10K type strain sequencing project: providing services to taxonomists for standard genome sequencing and annotation.</title>
        <authorList>
            <consortium name="The Broad Institute Genomics Platform"/>
            <consortium name="The Broad Institute Genome Sequencing Center for Infectious Disease"/>
            <person name="Wu L."/>
            <person name="Ma J."/>
        </authorList>
    </citation>
    <scope>NUCLEOTIDE SEQUENCE [LARGE SCALE GENOMIC DNA]</scope>
    <source>
        <strain evidence="21">CCUG 60742</strain>
    </source>
</reference>
<dbReference type="Pfam" id="PF13807">
    <property type="entry name" value="GNVR"/>
    <property type="match status" value="1"/>
</dbReference>
<keyword evidence="12 16" id="KW-1133">Transmembrane helix</keyword>
<feature type="transmembrane region" description="Helical" evidence="16">
    <location>
        <begin position="21"/>
        <end position="47"/>
    </location>
</feature>
<dbReference type="Pfam" id="PF13614">
    <property type="entry name" value="AAA_31"/>
    <property type="match status" value="1"/>
</dbReference>
<evidence type="ECO:0000256" key="5">
    <source>
        <dbReference type="ARBA" id="ARBA00022475"/>
    </source>
</evidence>
<dbReference type="InterPro" id="IPR027417">
    <property type="entry name" value="P-loop_NTPase"/>
</dbReference>
<evidence type="ECO:0000256" key="7">
    <source>
        <dbReference type="ARBA" id="ARBA00022679"/>
    </source>
</evidence>
<dbReference type="Pfam" id="PF02706">
    <property type="entry name" value="Wzz"/>
    <property type="match status" value="1"/>
</dbReference>
<evidence type="ECO:0000259" key="19">
    <source>
        <dbReference type="Pfam" id="PF13807"/>
    </source>
</evidence>
<evidence type="ECO:0000256" key="12">
    <source>
        <dbReference type="ARBA" id="ARBA00022989"/>
    </source>
</evidence>
<keyword evidence="10" id="KW-0418">Kinase</keyword>
<evidence type="ECO:0000256" key="9">
    <source>
        <dbReference type="ARBA" id="ARBA00022741"/>
    </source>
</evidence>